<evidence type="ECO:0000256" key="2">
    <source>
        <dbReference type="ARBA" id="ARBA00022490"/>
    </source>
</evidence>
<dbReference type="Proteomes" id="UP001589813">
    <property type="component" value="Unassembled WGS sequence"/>
</dbReference>
<reference evidence="7 8" key="1">
    <citation type="submission" date="2024-09" db="EMBL/GenBank/DDBJ databases">
        <authorList>
            <person name="Sun Q."/>
            <person name="Mori K."/>
        </authorList>
    </citation>
    <scope>NUCLEOTIDE SEQUENCE [LARGE SCALE GENOMIC DNA]</scope>
    <source>
        <strain evidence="7 8">KCTC 23315</strain>
    </source>
</reference>
<feature type="domain" description="AB hydrolase-1" evidence="6">
    <location>
        <begin position="10"/>
        <end position="239"/>
    </location>
</feature>
<name>A0ABV6BIK7_9GAMM</name>
<keyword evidence="2 5" id="KW-0963">Cytoplasm</keyword>
<dbReference type="PANTHER" id="PTHR43194">
    <property type="entry name" value="HYDROLASE ALPHA/BETA FOLD FAMILY"/>
    <property type="match status" value="1"/>
</dbReference>
<evidence type="ECO:0000313" key="7">
    <source>
        <dbReference type="EMBL" id="MFC0050700.1"/>
    </source>
</evidence>
<dbReference type="NCBIfam" id="TIGR01738">
    <property type="entry name" value="bioH"/>
    <property type="match status" value="1"/>
</dbReference>
<feature type="active site" description="Nucleophile" evidence="5">
    <location>
        <position position="79"/>
    </location>
</feature>
<feature type="binding site" evidence="5">
    <location>
        <position position="232"/>
    </location>
    <ligand>
        <name>substrate</name>
    </ligand>
</feature>
<dbReference type="RefSeq" id="WP_377248796.1">
    <property type="nucleotide sequence ID" value="NZ_JBHLXP010000011.1"/>
</dbReference>
<dbReference type="InterPro" id="IPR000073">
    <property type="entry name" value="AB_hydrolase_1"/>
</dbReference>
<dbReference type="GO" id="GO:0090499">
    <property type="term" value="F:pimelyl-[acyl-carrier protein] methyl ester esterase activity"/>
    <property type="evidence" value="ECO:0007669"/>
    <property type="project" value="UniProtKB-EC"/>
</dbReference>
<evidence type="ECO:0000256" key="5">
    <source>
        <dbReference type="HAMAP-Rule" id="MF_01260"/>
    </source>
</evidence>
<accession>A0ABV6BIK7</accession>
<dbReference type="EC" id="3.1.1.85" evidence="5"/>
<feature type="binding site" evidence="5">
    <location>
        <position position="18"/>
    </location>
    <ligand>
        <name>substrate</name>
    </ligand>
</feature>
<dbReference type="Pfam" id="PF00561">
    <property type="entry name" value="Abhydrolase_1"/>
    <property type="match status" value="1"/>
</dbReference>
<dbReference type="SUPFAM" id="SSF53474">
    <property type="entry name" value="alpha/beta-Hydrolases"/>
    <property type="match status" value="1"/>
</dbReference>
<dbReference type="InterPro" id="IPR050228">
    <property type="entry name" value="Carboxylesterase_BioH"/>
</dbReference>
<dbReference type="InterPro" id="IPR029058">
    <property type="entry name" value="AB_hydrolase_fold"/>
</dbReference>
<sequence>MTEISEKTKPTLVLLHGWGLNHAIWQPIAAALADECTVLTPDLPGYGLATDYPMPYELDALADQLAASIPPQSLVLGWSLGGLIATQLALRHPAKVRALALLASSPCFLQQTDWPGMNANVMQQFAGALSANLALTVERFLAIQAMGSTTARQDIKQLKQAVLSLPLPDAIVLAGGLDILASADLRPVLSQLQMPLWGCFGRLDSLVPVAMTQQLITFAPQVDITVLAKASHAPFISHPAEFLRWLRRFLQAGSAM</sequence>
<comment type="catalytic activity">
    <reaction evidence="5">
        <text>6-carboxyhexanoyl-[ACP] methyl ester + H2O = 6-carboxyhexanoyl-[ACP] + methanol + H(+)</text>
        <dbReference type="Rhea" id="RHEA:42700"/>
        <dbReference type="Rhea" id="RHEA-COMP:9955"/>
        <dbReference type="Rhea" id="RHEA-COMP:10186"/>
        <dbReference type="ChEBI" id="CHEBI:15377"/>
        <dbReference type="ChEBI" id="CHEBI:15378"/>
        <dbReference type="ChEBI" id="CHEBI:17790"/>
        <dbReference type="ChEBI" id="CHEBI:78846"/>
        <dbReference type="ChEBI" id="CHEBI:82735"/>
        <dbReference type="EC" id="3.1.1.85"/>
    </reaction>
</comment>
<dbReference type="Gene3D" id="3.40.50.1820">
    <property type="entry name" value="alpha/beta hydrolase"/>
    <property type="match status" value="1"/>
</dbReference>
<evidence type="ECO:0000313" key="8">
    <source>
        <dbReference type="Proteomes" id="UP001589813"/>
    </source>
</evidence>
<evidence type="ECO:0000256" key="3">
    <source>
        <dbReference type="ARBA" id="ARBA00022756"/>
    </source>
</evidence>
<feature type="active site" evidence="5">
    <location>
        <position position="204"/>
    </location>
</feature>
<comment type="similarity">
    <text evidence="5">Belongs to the AB hydrolase superfamily. Carboxylesterase BioH family.</text>
</comment>
<proteinExistence type="inferred from homology"/>
<keyword evidence="1 5" id="KW-0719">Serine esterase</keyword>
<feature type="binding site" evidence="5">
    <location>
        <begin position="79"/>
        <end position="80"/>
    </location>
    <ligand>
        <name>substrate</name>
    </ligand>
</feature>
<dbReference type="HAMAP" id="MF_01260">
    <property type="entry name" value="Carboxylester"/>
    <property type="match status" value="1"/>
</dbReference>
<feature type="active site" evidence="5">
    <location>
        <position position="232"/>
    </location>
</feature>
<feature type="binding site" evidence="5">
    <location>
        <begin position="140"/>
        <end position="144"/>
    </location>
    <ligand>
        <name>substrate</name>
    </ligand>
</feature>
<dbReference type="PANTHER" id="PTHR43194:SF5">
    <property type="entry name" value="PIMELOYL-[ACYL-CARRIER PROTEIN] METHYL ESTER ESTERASE"/>
    <property type="match status" value="1"/>
</dbReference>
<comment type="subunit">
    <text evidence="5">Monomer.</text>
</comment>
<comment type="subcellular location">
    <subcellularLocation>
        <location evidence="5">Cytoplasm</location>
    </subcellularLocation>
</comment>
<comment type="caution">
    <text evidence="7">The sequence shown here is derived from an EMBL/GenBank/DDBJ whole genome shotgun (WGS) entry which is preliminary data.</text>
</comment>
<protein>
    <recommendedName>
        <fullName evidence="5">Pimeloyl-[acyl-carrier protein] methyl ester esterase</fullName>
        <ecNumber evidence="5">3.1.1.85</ecNumber>
    </recommendedName>
    <alternativeName>
        <fullName evidence="5">Biotin synthesis protein BioH</fullName>
    </alternativeName>
    <alternativeName>
        <fullName evidence="5">Carboxylesterase BioH</fullName>
    </alternativeName>
</protein>
<comment type="function">
    <text evidence="5">The physiological role of BioH is to remove the methyl group introduced by BioC when the pimeloyl moiety is complete. It allows to synthesize pimeloyl-ACP via the fatty acid synthetic pathway through the hydrolysis of the ester bonds of pimeloyl-ACP esters.</text>
</comment>
<keyword evidence="3 5" id="KW-0093">Biotin biosynthesis</keyword>
<keyword evidence="4 5" id="KW-0378">Hydrolase</keyword>
<gene>
    <name evidence="5 7" type="primary">bioH</name>
    <name evidence="7" type="ORF">ACFFJP_20655</name>
</gene>
<keyword evidence="8" id="KW-1185">Reference proteome</keyword>
<dbReference type="InterPro" id="IPR010076">
    <property type="entry name" value="BioH"/>
</dbReference>
<evidence type="ECO:0000256" key="4">
    <source>
        <dbReference type="ARBA" id="ARBA00022801"/>
    </source>
</evidence>
<comment type="pathway">
    <text evidence="5">Cofactor biosynthesis; biotin biosynthesis.</text>
</comment>
<dbReference type="EMBL" id="JBHLXP010000011">
    <property type="protein sequence ID" value="MFC0050700.1"/>
    <property type="molecule type" value="Genomic_DNA"/>
</dbReference>
<organism evidence="7 8">
    <name type="scientific">Rheinheimera tilapiae</name>
    <dbReference type="NCBI Taxonomy" id="875043"/>
    <lineage>
        <taxon>Bacteria</taxon>
        <taxon>Pseudomonadati</taxon>
        <taxon>Pseudomonadota</taxon>
        <taxon>Gammaproteobacteria</taxon>
        <taxon>Chromatiales</taxon>
        <taxon>Chromatiaceae</taxon>
        <taxon>Rheinheimera</taxon>
    </lineage>
</organism>
<evidence type="ECO:0000259" key="6">
    <source>
        <dbReference type="Pfam" id="PF00561"/>
    </source>
</evidence>
<evidence type="ECO:0000256" key="1">
    <source>
        <dbReference type="ARBA" id="ARBA00022487"/>
    </source>
</evidence>